<name>A0AAN6XFP4_9PEZI</name>
<evidence type="ECO:0000313" key="3">
    <source>
        <dbReference type="EMBL" id="KAK4198575.1"/>
    </source>
</evidence>
<evidence type="ECO:0000313" key="4">
    <source>
        <dbReference type="Proteomes" id="UP001303160"/>
    </source>
</evidence>
<feature type="transmembrane region" description="Helical" evidence="2">
    <location>
        <begin position="221"/>
        <end position="238"/>
    </location>
</feature>
<dbReference type="Proteomes" id="UP001303160">
    <property type="component" value="Unassembled WGS sequence"/>
</dbReference>
<comment type="caution">
    <text evidence="3">The sequence shown here is derived from an EMBL/GenBank/DDBJ whole genome shotgun (WGS) entry which is preliminary data.</text>
</comment>
<feature type="transmembrane region" description="Helical" evidence="2">
    <location>
        <begin position="190"/>
        <end position="209"/>
    </location>
</feature>
<dbReference type="EMBL" id="MU863944">
    <property type="protein sequence ID" value="KAK4198575.1"/>
    <property type="molecule type" value="Genomic_DNA"/>
</dbReference>
<reference evidence="3" key="2">
    <citation type="submission" date="2023-05" db="EMBL/GenBank/DDBJ databases">
        <authorList>
            <consortium name="Lawrence Berkeley National Laboratory"/>
            <person name="Steindorff A."/>
            <person name="Hensen N."/>
            <person name="Bonometti L."/>
            <person name="Westerberg I."/>
            <person name="Brannstrom I.O."/>
            <person name="Guillou S."/>
            <person name="Cros-Aarteil S."/>
            <person name="Calhoun S."/>
            <person name="Haridas S."/>
            <person name="Kuo A."/>
            <person name="Mondo S."/>
            <person name="Pangilinan J."/>
            <person name="Riley R."/>
            <person name="Labutti K."/>
            <person name="Andreopoulos B."/>
            <person name="Lipzen A."/>
            <person name="Chen C."/>
            <person name="Yanf M."/>
            <person name="Daum C."/>
            <person name="Ng V."/>
            <person name="Clum A."/>
            <person name="Ohm R."/>
            <person name="Martin F."/>
            <person name="Silar P."/>
            <person name="Natvig D."/>
            <person name="Lalanne C."/>
            <person name="Gautier V."/>
            <person name="Ament-Velasquez S.L."/>
            <person name="Kruys A."/>
            <person name="Hutchinson M.I."/>
            <person name="Powell A.J."/>
            <person name="Barry K."/>
            <person name="Miller A.N."/>
            <person name="Grigoriev I.V."/>
            <person name="Debuchy R."/>
            <person name="Gladieux P."/>
            <person name="Thoren M.H."/>
            <person name="Johannesson H."/>
        </authorList>
    </citation>
    <scope>NUCLEOTIDE SEQUENCE</scope>
    <source>
        <strain evidence="3">CBS 315.58</strain>
    </source>
</reference>
<feature type="transmembrane region" description="Helical" evidence="2">
    <location>
        <begin position="156"/>
        <end position="178"/>
    </location>
</feature>
<protein>
    <recommendedName>
        <fullName evidence="5">Protein NO VEIN C-terminal domain-containing protein</fullName>
    </recommendedName>
</protein>
<sequence length="484" mass="54275">MRFSAGCIALFTIVSLVVNFILLLTCISSPIKELALYRVNVTQLAHDLHNQVSNDTGDGLPTDLLHSNLPSYWYWGISGICDVHLGQPERTHCRREFLPKQHILTLVEESLRPSVDNIAQDNDIRRVLASWNSTLGRLDGPDLHDRDARFSTLSKAGAALLITVITFDIFTLAASLFWPTNKPTPRVFLSTFNGLLAIVTGAPVAASMPHGMYVAIRAREFSVITLVIVFIGAALRLVSSLVGCCLSCWGSDNSSSRLPVTRDSVSRLGGQGKKARPLPRQRQLPEHRQPLKGQQQLSEPQHPSTGRTPLGNRGTYNEEVGYLGEKYIFELFGKKHDLPNWSGEQNWTSSLRSLHDMFSPFDQDRDHADFTYHDTAGAMAEALRQEGVRVRQHCSTDTTYHIEVKSTPGRCETVFGVSVNQTRLMNKYRRESNSVYILVRVFNVQGPNVGLRWLTDPLGDDDLEFRGPEKNRYYAVRTRCVLQV</sequence>
<evidence type="ECO:0000256" key="1">
    <source>
        <dbReference type="SAM" id="MobiDB-lite"/>
    </source>
</evidence>
<feature type="transmembrane region" description="Helical" evidence="2">
    <location>
        <begin position="6"/>
        <end position="27"/>
    </location>
</feature>
<dbReference type="AlphaFoldDB" id="A0AAN6XFP4"/>
<keyword evidence="2" id="KW-0812">Transmembrane</keyword>
<keyword evidence="2" id="KW-0472">Membrane</keyword>
<feature type="region of interest" description="Disordered" evidence="1">
    <location>
        <begin position="253"/>
        <end position="315"/>
    </location>
</feature>
<evidence type="ECO:0000256" key="2">
    <source>
        <dbReference type="SAM" id="Phobius"/>
    </source>
</evidence>
<accession>A0AAN6XFP4</accession>
<organism evidence="3 4">
    <name type="scientific">Triangularia verruculosa</name>
    <dbReference type="NCBI Taxonomy" id="2587418"/>
    <lineage>
        <taxon>Eukaryota</taxon>
        <taxon>Fungi</taxon>
        <taxon>Dikarya</taxon>
        <taxon>Ascomycota</taxon>
        <taxon>Pezizomycotina</taxon>
        <taxon>Sordariomycetes</taxon>
        <taxon>Sordariomycetidae</taxon>
        <taxon>Sordariales</taxon>
        <taxon>Podosporaceae</taxon>
        <taxon>Triangularia</taxon>
    </lineage>
</organism>
<reference evidence="3" key="1">
    <citation type="journal article" date="2023" name="Mol. Phylogenet. Evol.">
        <title>Genome-scale phylogeny and comparative genomics of the fungal order Sordariales.</title>
        <authorList>
            <person name="Hensen N."/>
            <person name="Bonometti L."/>
            <person name="Westerberg I."/>
            <person name="Brannstrom I.O."/>
            <person name="Guillou S."/>
            <person name="Cros-Aarteil S."/>
            <person name="Calhoun S."/>
            <person name="Haridas S."/>
            <person name="Kuo A."/>
            <person name="Mondo S."/>
            <person name="Pangilinan J."/>
            <person name="Riley R."/>
            <person name="LaButti K."/>
            <person name="Andreopoulos B."/>
            <person name="Lipzen A."/>
            <person name="Chen C."/>
            <person name="Yan M."/>
            <person name="Daum C."/>
            <person name="Ng V."/>
            <person name="Clum A."/>
            <person name="Steindorff A."/>
            <person name="Ohm R.A."/>
            <person name="Martin F."/>
            <person name="Silar P."/>
            <person name="Natvig D.O."/>
            <person name="Lalanne C."/>
            <person name="Gautier V."/>
            <person name="Ament-Velasquez S.L."/>
            <person name="Kruys A."/>
            <person name="Hutchinson M.I."/>
            <person name="Powell A.J."/>
            <person name="Barry K."/>
            <person name="Miller A.N."/>
            <person name="Grigoriev I.V."/>
            <person name="Debuchy R."/>
            <person name="Gladieux P."/>
            <person name="Hiltunen Thoren M."/>
            <person name="Johannesson H."/>
        </authorList>
    </citation>
    <scope>NUCLEOTIDE SEQUENCE</scope>
    <source>
        <strain evidence="3">CBS 315.58</strain>
    </source>
</reference>
<evidence type="ECO:0008006" key="5">
    <source>
        <dbReference type="Google" id="ProtNLM"/>
    </source>
</evidence>
<keyword evidence="4" id="KW-1185">Reference proteome</keyword>
<keyword evidence="2" id="KW-1133">Transmembrane helix</keyword>
<gene>
    <name evidence="3" type="ORF">QBC40DRAFT_178509</name>
</gene>
<feature type="compositionally biased region" description="Polar residues" evidence="1">
    <location>
        <begin position="292"/>
        <end position="307"/>
    </location>
</feature>
<proteinExistence type="predicted"/>